<keyword evidence="1" id="KW-0812">Transmembrane</keyword>
<accession>A0ABN1JLF7</accession>
<reference evidence="3 4" key="1">
    <citation type="journal article" date="2019" name="Int. J. Syst. Evol. Microbiol.">
        <title>The Global Catalogue of Microorganisms (GCM) 10K type strain sequencing project: providing services to taxonomists for standard genome sequencing and annotation.</title>
        <authorList>
            <consortium name="The Broad Institute Genomics Platform"/>
            <consortium name="The Broad Institute Genome Sequencing Center for Infectious Disease"/>
            <person name="Wu L."/>
            <person name="Ma J."/>
        </authorList>
    </citation>
    <scope>NUCLEOTIDE SEQUENCE [LARGE SCALE GENOMIC DNA]</scope>
    <source>
        <strain evidence="3 4">JCM 15503</strain>
    </source>
</reference>
<feature type="domain" description="DUF4178" evidence="2">
    <location>
        <begin position="262"/>
        <end position="390"/>
    </location>
</feature>
<organism evidence="3 4">
    <name type="scientific">Ideonella azotifigens</name>
    <dbReference type="NCBI Taxonomy" id="513160"/>
    <lineage>
        <taxon>Bacteria</taxon>
        <taxon>Pseudomonadati</taxon>
        <taxon>Pseudomonadota</taxon>
        <taxon>Betaproteobacteria</taxon>
        <taxon>Burkholderiales</taxon>
        <taxon>Sphaerotilaceae</taxon>
        <taxon>Ideonella</taxon>
    </lineage>
</organism>
<proteinExistence type="predicted"/>
<evidence type="ECO:0000259" key="2">
    <source>
        <dbReference type="Pfam" id="PF13785"/>
    </source>
</evidence>
<dbReference type="InterPro" id="IPR025235">
    <property type="entry name" value="DUF4178"/>
</dbReference>
<evidence type="ECO:0000256" key="1">
    <source>
        <dbReference type="SAM" id="Phobius"/>
    </source>
</evidence>
<feature type="domain" description="DUF4178" evidence="2">
    <location>
        <begin position="24"/>
        <end position="167"/>
    </location>
</feature>
<dbReference type="EMBL" id="BAAAEW010000004">
    <property type="protein sequence ID" value="GAA0742228.1"/>
    <property type="molecule type" value="Genomic_DNA"/>
</dbReference>
<dbReference type="Proteomes" id="UP001500279">
    <property type="component" value="Unassembled WGS sequence"/>
</dbReference>
<protein>
    <recommendedName>
        <fullName evidence="2">DUF4178 domain-containing protein</fullName>
    </recommendedName>
</protein>
<keyword evidence="1" id="KW-0472">Membrane</keyword>
<comment type="caution">
    <text evidence="3">The sequence shown here is derived from an EMBL/GenBank/DDBJ whole genome shotgun (WGS) entry which is preliminary data.</text>
</comment>
<keyword evidence="1" id="KW-1133">Transmembrane helix</keyword>
<sequence length="500" mass="53762">MRDGEALRRIGVSAELFDDHSPLQLGACGQYQGVPFTLVGRLQYRYEAGTWNEWHALFDAGADATPRVAWLSEDNGAYVLAFDQPLPPDTPQLNELYPGERRLLAGQAWSVASVQRASLLAAQGELPRPPKLEGEFTVADLRSERGEVGTLDDAEAGQLQWSIGRSVALSELKLRGLREENEKTLGSKGFSCPSCGFAITLSLSTTQSVSCPQCKAVVDVSKGPGADLAFYAQNNSGPGNLQPQIPLGRIGKLALGAEGELDWQVVGYQERCDLPAPGDDDEQTFWREYLLYHRTAGFAFLVDAEDGWSWVRPLTGAPVVQGSTARLEATRFKQRYRYQAKVTWVLGEFYWRVQREERAEVTDYDGPGGAMLSSERTANEVVWSLGKALPADAVAKAFGLTGPQAAALRSDASPLSSLTGSKGVGGLSQGVIILVVVIVVILLMTRCSSSDDCAQQRATFGEASAEYQQCRQNQRSHGGVFVGGGGGSFGGYSSGGGGHK</sequence>
<evidence type="ECO:0000313" key="3">
    <source>
        <dbReference type="EMBL" id="GAA0742228.1"/>
    </source>
</evidence>
<keyword evidence="4" id="KW-1185">Reference proteome</keyword>
<evidence type="ECO:0000313" key="4">
    <source>
        <dbReference type="Proteomes" id="UP001500279"/>
    </source>
</evidence>
<dbReference type="Pfam" id="PF13785">
    <property type="entry name" value="DUF4178"/>
    <property type="match status" value="2"/>
</dbReference>
<feature type="transmembrane region" description="Helical" evidence="1">
    <location>
        <begin position="423"/>
        <end position="444"/>
    </location>
</feature>
<gene>
    <name evidence="3" type="ORF">GCM10009107_05540</name>
</gene>
<name>A0ABN1JLF7_9BURK</name>